<dbReference type="Proteomes" id="UP000740329">
    <property type="component" value="Unassembled WGS sequence"/>
</dbReference>
<protein>
    <submittedName>
        <fullName evidence="1">G:T/U-mismatch repair DNA glycosylase</fullName>
    </submittedName>
</protein>
<proteinExistence type="predicted"/>
<sequence length="110" mass="13042">MIFPEAKEEKEKENKLNDKIFDKLLQFVDYPNEVISKSRKKELIDSLDELIGECSINEELNYKKVLNQLYESCFSSKVINEVEYTYLIQLMTFYVLCLSSDISFKFEKVC</sequence>
<gene>
    <name evidence="1" type="ORF">J3E07_001586</name>
</gene>
<dbReference type="RefSeq" id="WP_209591665.1">
    <property type="nucleotide sequence ID" value="NZ_JAGGMV010000007.1"/>
</dbReference>
<evidence type="ECO:0000313" key="1">
    <source>
        <dbReference type="EMBL" id="MBP2202145.1"/>
    </source>
</evidence>
<accession>A0A8J7S2I8</accession>
<comment type="caution">
    <text evidence="1">The sequence shown here is derived from an EMBL/GenBank/DDBJ whole genome shotgun (WGS) entry which is preliminary data.</text>
</comment>
<reference evidence="1" key="1">
    <citation type="submission" date="2021-03" db="EMBL/GenBank/DDBJ databases">
        <title>Genomic Encyclopedia of Type Strains, Phase IV (KMG-V): Genome sequencing to study the core and pangenomes of soil and plant-associated prokaryotes.</title>
        <authorList>
            <person name="Whitman W."/>
        </authorList>
    </citation>
    <scope>NUCLEOTIDE SEQUENCE</scope>
    <source>
        <strain evidence="1">C4</strain>
    </source>
</reference>
<dbReference type="AlphaFoldDB" id="A0A8J7S2I8"/>
<dbReference type="EMBL" id="JAGGMV010000007">
    <property type="protein sequence ID" value="MBP2202145.1"/>
    <property type="molecule type" value="Genomic_DNA"/>
</dbReference>
<evidence type="ECO:0000313" key="2">
    <source>
        <dbReference type="Proteomes" id="UP000740329"/>
    </source>
</evidence>
<name>A0A8J7S2I8_METVO</name>
<organism evidence="1 2">
    <name type="scientific">Methanococcus voltae</name>
    <dbReference type="NCBI Taxonomy" id="2188"/>
    <lineage>
        <taxon>Archaea</taxon>
        <taxon>Methanobacteriati</taxon>
        <taxon>Methanobacteriota</taxon>
        <taxon>Methanomada group</taxon>
        <taxon>Methanococci</taxon>
        <taxon>Methanococcales</taxon>
        <taxon>Methanococcaceae</taxon>
        <taxon>Methanococcus</taxon>
    </lineage>
</organism>